<proteinExistence type="predicted"/>
<evidence type="ECO:0000313" key="2">
    <source>
        <dbReference type="EMBL" id="PWA40944.1"/>
    </source>
</evidence>
<feature type="region of interest" description="Disordered" evidence="1">
    <location>
        <begin position="72"/>
        <end position="111"/>
    </location>
</feature>
<keyword evidence="3" id="KW-1185">Reference proteome</keyword>
<dbReference type="AlphaFoldDB" id="A0A2U1KW36"/>
<feature type="compositionally biased region" description="Polar residues" evidence="1">
    <location>
        <begin position="9"/>
        <end position="28"/>
    </location>
</feature>
<accession>A0A2U1KW36</accession>
<evidence type="ECO:0000313" key="3">
    <source>
        <dbReference type="Proteomes" id="UP000245207"/>
    </source>
</evidence>
<dbReference type="Proteomes" id="UP000245207">
    <property type="component" value="Unassembled WGS sequence"/>
</dbReference>
<comment type="caution">
    <text evidence="2">The sequence shown here is derived from an EMBL/GenBank/DDBJ whole genome shotgun (WGS) entry which is preliminary data.</text>
</comment>
<feature type="region of interest" description="Disordered" evidence="1">
    <location>
        <begin position="1"/>
        <end position="60"/>
    </location>
</feature>
<reference evidence="2 3" key="1">
    <citation type="journal article" date="2018" name="Mol. Plant">
        <title>The genome of Artemisia annua provides insight into the evolution of Asteraceae family and artemisinin biosynthesis.</title>
        <authorList>
            <person name="Shen Q."/>
            <person name="Zhang L."/>
            <person name="Liao Z."/>
            <person name="Wang S."/>
            <person name="Yan T."/>
            <person name="Shi P."/>
            <person name="Liu M."/>
            <person name="Fu X."/>
            <person name="Pan Q."/>
            <person name="Wang Y."/>
            <person name="Lv Z."/>
            <person name="Lu X."/>
            <person name="Zhang F."/>
            <person name="Jiang W."/>
            <person name="Ma Y."/>
            <person name="Chen M."/>
            <person name="Hao X."/>
            <person name="Li L."/>
            <person name="Tang Y."/>
            <person name="Lv G."/>
            <person name="Zhou Y."/>
            <person name="Sun X."/>
            <person name="Brodelius P.E."/>
            <person name="Rose J.K.C."/>
            <person name="Tang K."/>
        </authorList>
    </citation>
    <scope>NUCLEOTIDE SEQUENCE [LARGE SCALE GENOMIC DNA]</scope>
    <source>
        <strain evidence="3">cv. Huhao1</strain>
        <tissue evidence="2">Leaf</tissue>
    </source>
</reference>
<sequence length="129" mass="14310">MASPPSPTRPRNVSYTSEYTEARSNPHSISDAFGTRPNSLEEDQQQRTLKGHTDERKQAPGIIDAAGVRVTSNHDEPGYINRSLGQERARPPSHGDIAGKRPKSQYDDHSTYVHVKPPSQVLQICMCES</sequence>
<organism evidence="2 3">
    <name type="scientific">Artemisia annua</name>
    <name type="common">Sweet wormwood</name>
    <dbReference type="NCBI Taxonomy" id="35608"/>
    <lineage>
        <taxon>Eukaryota</taxon>
        <taxon>Viridiplantae</taxon>
        <taxon>Streptophyta</taxon>
        <taxon>Embryophyta</taxon>
        <taxon>Tracheophyta</taxon>
        <taxon>Spermatophyta</taxon>
        <taxon>Magnoliopsida</taxon>
        <taxon>eudicotyledons</taxon>
        <taxon>Gunneridae</taxon>
        <taxon>Pentapetalae</taxon>
        <taxon>asterids</taxon>
        <taxon>campanulids</taxon>
        <taxon>Asterales</taxon>
        <taxon>Asteraceae</taxon>
        <taxon>Asteroideae</taxon>
        <taxon>Anthemideae</taxon>
        <taxon>Artemisiinae</taxon>
        <taxon>Artemisia</taxon>
    </lineage>
</organism>
<name>A0A2U1KW36_ARTAN</name>
<protein>
    <submittedName>
        <fullName evidence="2">Uncharacterized protein</fullName>
    </submittedName>
</protein>
<dbReference type="EMBL" id="PKPP01013425">
    <property type="protein sequence ID" value="PWA40944.1"/>
    <property type="molecule type" value="Genomic_DNA"/>
</dbReference>
<gene>
    <name evidence="2" type="ORF">CTI12_AA558060</name>
</gene>
<evidence type="ECO:0000256" key="1">
    <source>
        <dbReference type="SAM" id="MobiDB-lite"/>
    </source>
</evidence>